<feature type="active site" evidence="9">
    <location>
        <position position="157"/>
    </location>
</feature>
<dbReference type="GO" id="GO:0004190">
    <property type="term" value="F:aspartic-type endopeptidase activity"/>
    <property type="evidence" value="ECO:0007669"/>
    <property type="project" value="UniProtKB-UniRule"/>
</dbReference>
<proteinExistence type="inferred from homology"/>
<comment type="similarity">
    <text evidence="1 9 10">Belongs to the peptidase A8 family.</text>
</comment>
<evidence type="ECO:0000256" key="9">
    <source>
        <dbReference type="HAMAP-Rule" id="MF_00161"/>
    </source>
</evidence>
<gene>
    <name evidence="9" type="primary">lspA</name>
    <name evidence="11" type="ORF">SMSRO_SF009150</name>
</gene>
<comment type="pathway">
    <text evidence="9">Protein modification; lipoprotein biosynthesis (signal peptide cleavage).</text>
</comment>
<dbReference type="RefSeq" id="WP_040093256.1">
    <property type="nucleotide sequence ID" value="NZ_CM020866.1"/>
</dbReference>
<keyword evidence="7 9" id="KW-1133">Transmembrane helix</keyword>
<keyword evidence="6 9" id="KW-0378">Hydrolase</keyword>
<evidence type="ECO:0000256" key="4">
    <source>
        <dbReference type="ARBA" id="ARBA00022692"/>
    </source>
</evidence>
<accession>A0A2P6FCC4</accession>
<dbReference type="EMBL" id="JTLV02000001">
    <property type="protein sequence ID" value="PQM31115.1"/>
    <property type="molecule type" value="Genomic_DNA"/>
</dbReference>
<dbReference type="NCBIfam" id="TIGR00077">
    <property type="entry name" value="lspA"/>
    <property type="match status" value="1"/>
</dbReference>
<evidence type="ECO:0000256" key="6">
    <source>
        <dbReference type="ARBA" id="ARBA00022801"/>
    </source>
</evidence>
<dbReference type="Pfam" id="PF01252">
    <property type="entry name" value="Peptidase_A8"/>
    <property type="match status" value="1"/>
</dbReference>
<sequence length="195" mass="22295">MRERTKQFWHDVGEHFKSRNYIWKFKLQICLPIFIGLLILDIITKQLAFHLLSHDPYAPEVKFLDGFINFKFVINKGIAFGANADNLVATIIGAVLITILAFIVFLYINSKTAAIGLIMITCGGFGNLIDRMWNQGGVVDFLVWILFPPYSIFNLSDTWVTFGVVVLVLAIIIEITRFYRDRARSNCEESIVNNE</sequence>
<feature type="active site" evidence="9">
    <location>
        <position position="140"/>
    </location>
</feature>
<dbReference type="UniPathway" id="UPA00665"/>
<dbReference type="PANTHER" id="PTHR33695:SF1">
    <property type="entry name" value="LIPOPROTEIN SIGNAL PEPTIDASE"/>
    <property type="match status" value="1"/>
</dbReference>
<evidence type="ECO:0000313" key="11">
    <source>
        <dbReference type="EMBL" id="PQM31115.1"/>
    </source>
</evidence>
<protein>
    <recommendedName>
        <fullName evidence="9">Lipoprotein signal peptidase</fullName>
        <ecNumber evidence="9">3.4.23.36</ecNumber>
    </recommendedName>
    <alternativeName>
        <fullName evidence="9">Prolipoprotein signal peptidase</fullName>
    </alternativeName>
    <alternativeName>
        <fullName evidence="9">Signal peptidase II</fullName>
        <shortName evidence="9">SPase II</shortName>
    </alternativeName>
</protein>
<dbReference type="Proteomes" id="UP000031565">
    <property type="component" value="Unassembled WGS sequence"/>
</dbReference>
<evidence type="ECO:0000313" key="12">
    <source>
        <dbReference type="Proteomes" id="UP000031565"/>
    </source>
</evidence>
<dbReference type="EC" id="3.4.23.36" evidence="9"/>
<keyword evidence="12" id="KW-1185">Reference proteome</keyword>
<evidence type="ECO:0000256" key="3">
    <source>
        <dbReference type="ARBA" id="ARBA00022670"/>
    </source>
</evidence>
<dbReference type="GO" id="GO:0006508">
    <property type="term" value="P:proteolysis"/>
    <property type="evidence" value="ECO:0007669"/>
    <property type="project" value="UniProtKB-KW"/>
</dbReference>
<feature type="transmembrane region" description="Helical" evidence="9">
    <location>
        <begin position="159"/>
        <end position="179"/>
    </location>
</feature>
<keyword evidence="4 9" id="KW-0812">Transmembrane</keyword>
<organism evidence="11 12">
    <name type="scientific">Spiroplasma poulsonii</name>
    <dbReference type="NCBI Taxonomy" id="2138"/>
    <lineage>
        <taxon>Bacteria</taxon>
        <taxon>Bacillati</taxon>
        <taxon>Mycoplasmatota</taxon>
        <taxon>Mollicutes</taxon>
        <taxon>Entomoplasmatales</taxon>
        <taxon>Spiroplasmataceae</taxon>
        <taxon>Spiroplasma</taxon>
    </lineage>
</organism>
<evidence type="ECO:0000256" key="5">
    <source>
        <dbReference type="ARBA" id="ARBA00022750"/>
    </source>
</evidence>
<reference evidence="11 12" key="1">
    <citation type="journal article" date="2015" name="MBio">
        <title>Genome sequence of the Drosophila melanogaster male-killing Spiroplasma strain MSRO endosymbiont.</title>
        <authorList>
            <person name="Paredes J.C."/>
            <person name="Herren J.K."/>
            <person name="Schupfer F."/>
            <person name="Marin R."/>
            <person name="Claverol S."/>
            <person name="Kuo C.H."/>
            <person name="Lemaitre B."/>
            <person name="Beven L."/>
        </authorList>
    </citation>
    <scope>NUCLEOTIDE SEQUENCE [LARGE SCALE GENOMIC DNA]</scope>
    <source>
        <strain evidence="11 12">MSRO</strain>
    </source>
</reference>
<dbReference type="OrthoDB" id="398591at2"/>
<feature type="transmembrane region" description="Helical" evidence="9">
    <location>
        <begin position="87"/>
        <end position="107"/>
    </location>
</feature>
<dbReference type="InterPro" id="IPR001872">
    <property type="entry name" value="Peptidase_A8"/>
</dbReference>
<keyword evidence="2 9" id="KW-1003">Cell membrane</keyword>
<comment type="caution">
    <text evidence="11">The sequence shown here is derived from an EMBL/GenBank/DDBJ whole genome shotgun (WGS) entry which is preliminary data.</text>
</comment>
<comment type="subcellular location">
    <subcellularLocation>
        <location evidence="9">Cell membrane</location>
        <topology evidence="9">Multi-pass membrane protein</topology>
    </subcellularLocation>
</comment>
<keyword evidence="11" id="KW-0449">Lipoprotein</keyword>
<dbReference type="PANTHER" id="PTHR33695">
    <property type="entry name" value="LIPOPROTEIN SIGNAL PEPTIDASE"/>
    <property type="match status" value="1"/>
</dbReference>
<comment type="function">
    <text evidence="9">This protein specifically catalyzes the removal of signal peptides from prolipoproteins.</text>
</comment>
<keyword evidence="8 9" id="KW-0472">Membrane</keyword>
<evidence type="ECO:0000256" key="2">
    <source>
        <dbReference type="ARBA" id="ARBA00022475"/>
    </source>
</evidence>
<feature type="transmembrane region" description="Helical" evidence="9">
    <location>
        <begin position="21"/>
        <end position="43"/>
    </location>
</feature>
<keyword evidence="3 9" id="KW-0645">Protease</keyword>
<keyword evidence="5 9" id="KW-0064">Aspartyl protease</keyword>
<dbReference type="HAMAP" id="MF_00161">
    <property type="entry name" value="LspA"/>
    <property type="match status" value="1"/>
</dbReference>
<dbReference type="STRING" id="2138.SMSRO_v1c08800"/>
<feature type="transmembrane region" description="Helical" evidence="9">
    <location>
        <begin position="113"/>
        <end position="129"/>
    </location>
</feature>
<comment type="catalytic activity">
    <reaction evidence="9">
        <text>Release of signal peptides from bacterial membrane prolipoproteins. Hydrolyzes -Xaa-Yaa-Zaa-|-(S,diacylglyceryl)Cys-, in which Xaa is hydrophobic (preferably Leu), and Yaa (Ala or Ser) and Zaa (Gly or Ala) have small, neutral side chains.</text>
        <dbReference type="EC" id="3.4.23.36"/>
    </reaction>
</comment>
<evidence type="ECO:0000256" key="10">
    <source>
        <dbReference type="RuleBase" id="RU004181"/>
    </source>
</evidence>
<evidence type="ECO:0000256" key="7">
    <source>
        <dbReference type="ARBA" id="ARBA00022989"/>
    </source>
</evidence>
<dbReference type="AlphaFoldDB" id="A0A2P6FCC4"/>
<dbReference type="PRINTS" id="PR00781">
    <property type="entry name" value="LIPOSIGPTASE"/>
</dbReference>
<name>A0A2P6FCC4_9MOLU</name>
<evidence type="ECO:0000256" key="8">
    <source>
        <dbReference type="ARBA" id="ARBA00023136"/>
    </source>
</evidence>
<dbReference type="GO" id="GO:0005886">
    <property type="term" value="C:plasma membrane"/>
    <property type="evidence" value="ECO:0007669"/>
    <property type="project" value="UniProtKB-SubCell"/>
</dbReference>
<evidence type="ECO:0000256" key="1">
    <source>
        <dbReference type="ARBA" id="ARBA00006139"/>
    </source>
</evidence>